<evidence type="ECO:0000256" key="1">
    <source>
        <dbReference type="ARBA" id="ARBA00012452"/>
    </source>
</evidence>
<proteinExistence type="inferred from homology"/>
<protein>
    <recommendedName>
        <fullName evidence="1">glutathione transferase</fullName>
        <ecNumber evidence="1">2.5.1.18</ecNumber>
    </recommendedName>
</protein>
<dbReference type="InterPro" id="IPR036282">
    <property type="entry name" value="Glutathione-S-Trfase_C_sf"/>
</dbReference>
<comment type="similarity">
    <text evidence="4">Belongs to the GST superfamily.</text>
</comment>
<feature type="domain" description="GST C-terminal" evidence="6">
    <location>
        <begin position="110"/>
        <end position="230"/>
    </location>
</feature>
<keyword evidence="2" id="KW-0808">Transferase</keyword>
<dbReference type="InterPro" id="IPR045073">
    <property type="entry name" value="Omega/Tau-like"/>
</dbReference>
<dbReference type="GO" id="GO:0005737">
    <property type="term" value="C:cytoplasm"/>
    <property type="evidence" value="ECO:0007669"/>
    <property type="project" value="TreeGrafter"/>
</dbReference>
<dbReference type="EMBL" id="JAKUCV010005313">
    <property type="protein sequence ID" value="KAJ4831666.1"/>
    <property type="molecule type" value="Genomic_DNA"/>
</dbReference>
<organism evidence="7 8">
    <name type="scientific">Turnera subulata</name>
    <dbReference type="NCBI Taxonomy" id="218843"/>
    <lineage>
        <taxon>Eukaryota</taxon>
        <taxon>Viridiplantae</taxon>
        <taxon>Streptophyta</taxon>
        <taxon>Embryophyta</taxon>
        <taxon>Tracheophyta</taxon>
        <taxon>Spermatophyta</taxon>
        <taxon>Magnoliopsida</taxon>
        <taxon>eudicotyledons</taxon>
        <taxon>Gunneridae</taxon>
        <taxon>Pentapetalae</taxon>
        <taxon>rosids</taxon>
        <taxon>fabids</taxon>
        <taxon>Malpighiales</taxon>
        <taxon>Passifloraceae</taxon>
        <taxon>Turnera</taxon>
    </lineage>
</organism>
<dbReference type="GO" id="GO:0004364">
    <property type="term" value="F:glutathione transferase activity"/>
    <property type="evidence" value="ECO:0007669"/>
    <property type="project" value="UniProtKB-EC"/>
</dbReference>
<dbReference type="GO" id="GO:0006749">
    <property type="term" value="P:glutathione metabolic process"/>
    <property type="evidence" value="ECO:0007669"/>
    <property type="project" value="InterPro"/>
</dbReference>
<dbReference type="SUPFAM" id="SSF52833">
    <property type="entry name" value="Thioredoxin-like"/>
    <property type="match status" value="1"/>
</dbReference>
<comment type="catalytic activity">
    <reaction evidence="3">
        <text>RX + glutathione = an S-substituted glutathione + a halide anion + H(+)</text>
        <dbReference type="Rhea" id="RHEA:16437"/>
        <dbReference type="ChEBI" id="CHEBI:15378"/>
        <dbReference type="ChEBI" id="CHEBI:16042"/>
        <dbReference type="ChEBI" id="CHEBI:17792"/>
        <dbReference type="ChEBI" id="CHEBI:57925"/>
        <dbReference type="ChEBI" id="CHEBI:90779"/>
        <dbReference type="EC" id="2.5.1.18"/>
    </reaction>
</comment>
<dbReference type="Proteomes" id="UP001141552">
    <property type="component" value="Unassembled WGS sequence"/>
</dbReference>
<dbReference type="Gene3D" id="1.20.1050.10">
    <property type="match status" value="1"/>
</dbReference>
<dbReference type="InterPro" id="IPR045074">
    <property type="entry name" value="GST_C_Tau"/>
</dbReference>
<dbReference type="InterPro" id="IPR036249">
    <property type="entry name" value="Thioredoxin-like_sf"/>
</dbReference>
<dbReference type="SFLD" id="SFLDG01152">
    <property type="entry name" value="Main.3:_Omega-_and_Tau-like"/>
    <property type="match status" value="1"/>
</dbReference>
<evidence type="ECO:0000313" key="8">
    <source>
        <dbReference type="Proteomes" id="UP001141552"/>
    </source>
</evidence>
<dbReference type="PROSITE" id="PS50404">
    <property type="entry name" value="GST_NTER"/>
    <property type="match status" value="1"/>
</dbReference>
<dbReference type="PANTHER" id="PTHR11260:SF547">
    <property type="entry name" value="GLUTATHIONE S-TRANSFERASE"/>
    <property type="match status" value="1"/>
</dbReference>
<dbReference type="InterPro" id="IPR040079">
    <property type="entry name" value="Glutathione_S-Trfase"/>
</dbReference>
<name>A0A9Q0FJT7_9ROSI</name>
<evidence type="ECO:0000256" key="2">
    <source>
        <dbReference type="ARBA" id="ARBA00022679"/>
    </source>
</evidence>
<dbReference type="AlphaFoldDB" id="A0A9Q0FJT7"/>
<dbReference type="InterPro" id="IPR004046">
    <property type="entry name" value="GST_C"/>
</dbReference>
<gene>
    <name evidence="7" type="ORF">Tsubulata_020877</name>
</gene>
<dbReference type="SFLD" id="SFLDG00358">
    <property type="entry name" value="Main_(cytGST)"/>
    <property type="match status" value="1"/>
</dbReference>
<dbReference type="Pfam" id="PF00043">
    <property type="entry name" value="GST_C"/>
    <property type="match status" value="1"/>
</dbReference>
<sequence length="238" mass="27051">MPLPTFYAKTKEKKKQTVIEMSKEELVLLDFGLSPFCMRVKIALAEKGLAYEVRAEHDLFGGKSELLIKSNPTFKKVPVLLHNGKALCESTVILSYIDETWPTPPLLPPCAYARAQARFLADYVDKKLFQATYNITMRKDQDAETLKKDLLQVLKVLEEALGEKNFFGGDTFGYADIATIPFALWYFTTDKLENFKCNSECPKLSSWVERCMQRKSVTKAIPDQETLSALLSKTMKIK</sequence>
<dbReference type="CDD" id="cd03185">
    <property type="entry name" value="GST_C_Tau"/>
    <property type="match status" value="1"/>
</dbReference>
<accession>A0A9Q0FJT7</accession>
<dbReference type="Pfam" id="PF02798">
    <property type="entry name" value="GST_N"/>
    <property type="match status" value="1"/>
</dbReference>
<evidence type="ECO:0000259" key="6">
    <source>
        <dbReference type="PROSITE" id="PS50405"/>
    </source>
</evidence>
<dbReference type="SUPFAM" id="SSF47616">
    <property type="entry name" value="GST C-terminal domain-like"/>
    <property type="match status" value="1"/>
</dbReference>
<dbReference type="PANTHER" id="PTHR11260">
    <property type="entry name" value="GLUTATHIONE S-TRANSFERASE, GST, SUPERFAMILY, GST DOMAIN CONTAINING"/>
    <property type="match status" value="1"/>
</dbReference>
<dbReference type="InterPro" id="IPR004045">
    <property type="entry name" value="Glutathione_S-Trfase_N"/>
</dbReference>
<dbReference type="OrthoDB" id="202840at2759"/>
<evidence type="ECO:0000259" key="5">
    <source>
        <dbReference type="PROSITE" id="PS50404"/>
    </source>
</evidence>
<dbReference type="InterPro" id="IPR010987">
    <property type="entry name" value="Glutathione-S-Trfase_C-like"/>
</dbReference>
<evidence type="ECO:0000256" key="3">
    <source>
        <dbReference type="ARBA" id="ARBA00047960"/>
    </source>
</evidence>
<reference evidence="7" key="2">
    <citation type="journal article" date="2023" name="Plants (Basel)">
        <title>Annotation of the Turnera subulata (Passifloraceae) Draft Genome Reveals the S-Locus Evolved after the Divergence of Turneroideae from Passifloroideae in a Stepwise Manner.</title>
        <authorList>
            <person name="Henning P.M."/>
            <person name="Roalson E.H."/>
            <person name="Mir W."/>
            <person name="McCubbin A.G."/>
            <person name="Shore J.S."/>
        </authorList>
    </citation>
    <scope>NUCLEOTIDE SEQUENCE</scope>
    <source>
        <strain evidence="7">F60SS</strain>
    </source>
</reference>
<dbReference type="Gene3D" id="3.40.30.10">
    <property type="entry name" value="Glutaredoxin"/>
    <property type="match status" value="1"/>
</dbReference>
<feature type="domain" description="GST N-terminal" evidence="5">
    <location>
        <begin position="24"/>
        <end position="105"/>
    </location>
</feature>
<dbReference type="PROSITE" id="PS50405">
    <property type="entry name" value="GST_CTER"/>
    <property type="match status" value="1"/>
</dbReference>
<evidence type="ECO:0000256" key="4">
    <source>
        <dbReference type="RuleBase" id="RU003494"/>
    </source>
</evidence>
<dbReference type="SFLD" id="SFLDS00019">
    <property type="entry name" value="Glutathione_Transferase_(cytos"/>
    <property type="match status" value="1"/>
</dbReference>
<dbReference type="CDD" id="cd03058">
    <property type="entry name" value="GST_N_Tau"/>
    <property type="match status" value="1"/>
</dbReference>
<keyword evidence="8" id="KW-1185">Reference proteome</keyword>
<reference evidence="7" key="1">
    <citation type="submission" date="2022-02" db="EMBL/GenBank/DDBJ databases">
        <authorList>
            <person name="Henning P.M."/>
            <person name="McCubbin A.G."/>
            <person name="Shore J.S."/>
        </authorList>
    </citation>
    <scope>NUCLEOTIDE SEQUENCE</scope>
    <source>
        <strain evidence="7">F60SS</strain>
        <tissue evidence="7">Leaves</tissue>
    </source>
</reference>
<comment type="caution">
    <text evidence="7">The sequence shown here is derived from an EMBL/GenBank/DDBJ whole genome shotgun (WGS) entry which is preliminary data.</text>
</comment>
<evidence type="ECO:0000313" key="7">
    <source>
        <dbReference type="EMBL" id="KAJ4831666.1"/>
    </source>
</evidence>
<dbReference type="EC" id="2.5.1.18" evidence="1"/>